<dbReference type="SUPFAM" id="SSF48371">
    <property type="entry name" value="ARM repeat"/>
    <property type="match status" value="1"/>
</dbReference>
<dbReference type="InterPro" id="IPR055557">
    <property type="entry name" value="DUF7133"/>
</dbReference>
<dbReference type="Pfam" id="PF23500">
    <property type="entry name" value="DUF7133"/>
    <property type="match status" value="1"/>
</dbReference>
<accession>A0A383E4C7</accession>
<evidence type="ECO:0000313" key="2">
    <source>
        <dbReference type="EMBL" id="SVE51290.1"/>
    </source>
</evidence>
<gene>
    <name evidence="2" type="ORF">METZ01_LOCUS504144</name>
</gene>
<evidence type="ECO:0000259" key="1">
    <source>
        <dbReference type="Pfam" id="PF23500"/>
    </source>
</evidence>
<feature type="non-terminal residue" evidence="2">
    <location>
        <position position="233"/>
    </location>
</feature>
<dbReference type="InterPro" id="IPR016024">
    <property type="entry name" value="ARM-type_fold"/>
</dbReference>
<proteinExistence type="predicted"/>
<dbReference type="InterPro" id="IPR011989">
    <property type="entry name" value="ARM-like"/>
</dbReference>
<dbReference type="AlphaFoldDB" id="A0A383E4C7"/>
<name>A0A383E4C7_9ZZZZ</name>
<dbReference type="EMBL" id="UINC01222485">
    <property type="protein sequence ID" value="SVE51290.1"/>
    <property type="molecule type" value="Genomic_DNA"/>
</dbReference>
<feature type="non-terminal residue" evidence="2">
    <location>
        <position position="1"/>
    </location>
</feature>
<feature type="domain" description="DUF7133" evidence="1">
    <location>
        <begin position="1"/>
        <end position="98"/>
    </location>
</feature>
<organism evidence="2">
    <name type="scientific">marine metagenome</name>
    <dbReference type="NCBI Taxonomy" id="408172"/>
    <lineage>
        <taxon>unclassified sequences</taxon>
        <taxon>metagenomes</taxon>
        <taxon>ecological metagenomes</taxon>
    </lineage>
</organism>
<protein>
    <recommendedName>
        <fullName evidence="1">DUF7133 domain-containing protein</fullName>
    </recommendedName>
</protein>
<dbReference type="Gene3D" id="1.25.10.10">
    <property type="entry name" value="Leucine-rich Repeat Variant"/>
    <property type="match status" value="1"/>
</dbReference>
<reference evidence="2" key="1">
    <citation type="submission" date="2018-05" db="EMBL/GenBank/DDBJ databases">
        <authorList>
            <person name="Lanie J.A."/>
            <person name="Ng W.-L."/>
            <person name="Kazmierczak K.M."/>
            <person name="Andrzejewski T.M."/>
            <person name="Davidsen T.M."/>
            <person name="Wayne K.J."/>
            <person name="Tettelin H."/>
            <person name="Glass J.I."/>
            <person name="Rusch D."/>
            <person name="Podicherti R."/>
            <person name="Tsui H.-C.T."/>
            <person name="Winkler M.E."/>
        </authorList>
    </citation>
    <scope>NUCLEOTIDE SEQUENCE</scope>
</reference>
<sequence>VFISEPVHNLVHREVLEPDGVTFTSHRAKGEEKSEFLASSDNWFRPTMTKTGPDGALYVADMYRLVIEHPKWIPPGMQSRVNLREGSNRGRIWRVLPKGSKLRKTPRLDRMSTKTLVAALDSPNGWQRDTIQRLLLARGGEDASADLRKLAQTSKSPKVRLQALCILEGLDSLDSKVLKQALEDPHFSVREQAVRLCEENHADLIVSRIEDESIRVRRQVAFSLGEWQNTEAG</sequence>